<dbReference type="PANTHER" id="PTHR30614">
    <property type="entry name" value="MEMBRANE COMPONENT OF AMINO ACID ABC TRANSPORTER"/>
    <property type="match status" value="1"/>
</dbReference>
<dbReference type="InterPro" id="IPR000515">
    <property type="entry name" value="MetI-like"/>
</dbReference>
<dbReference type="PANTHER" id="PTHR30614:SF42">
    <property type="entry name" value="GLUTAMATE_ASPARTATE IMPORT PERMEASE PROTEIN GLTJ"/>
    <property type="match status" value="1"/>
</dbReference>
<evidence type="ECO:0000256" key="5">
    <source>
        <dbReference type="ARBA" id="ARBA00022692"/>
    </source>
</evidence>
<evidence type="ECO:0000256" key="6">
    <source>
        <dbReference type="ARBA" id="ARBA00022989"/>
    </source>
</evidence>
<comment type="similarity">
    <text evidence="2">Belongs to the binding-protein-dependent transport system permease family. HisMQ subfamily.</text>
</comment>
<evidence type="ECO:0000259" key="9">
    <source>
        <dbReference type="PROSITE" id="PS50928"/>
    </source>
</evidence>
<keyword evidence="6 8" id="KW-1133">Transmembrane helix</keyword>
<dbReference type="PROSITE" id="PS50928">
    <property type="entry name" value="ABC_TM1"/>
    <property type="match status" value="1"/>
</dbReference>
<feature type="transmembrane region" description="Helical" evidence="8">
    <location>
        <begin position="217"/>
        <end position="235"/>
    </location>
</feature>
<protein>
    <submittedName>
        <fullName evidence="10">L-glutamate ABC transporter membrane protein /L-aspartate ABC transporter membrane protein</fullName>
    </submittedName>
</protein>
<dbReference type="EMBL" id="FMZW01000054">
    <property type="protein sequence ID" value="SDF40616.1"/>
    <property type="molecule type" value="Genomic_DNA"/>
</dbReference>
<accession>A0A1G7KU42</accession>
<evidence type="ECO:0000256" key="3">
    <source>
        <dbReference type="ARBA" id="ARBA00022448"/>
    </source>
</evidence>
<keyword evidence="5 8" id="KW-0812">Transmembrane</keyword>
<reference evidence="10 11" key="1">
    <citation type="submission" date="2016-10" db="EMBL/GenBank/DDBJ databases">
        <authorList>
            <person name="de Groot N.N."/>
        </authorList>
    </citation>
    <scope>NUCLEOTIDE SEQUENCE [LARGE SCALE GENOMIC DNA]</scope>
    <source>
        <strain evidence="10 11">R5</strain>
    </source>
</reference>
<feature type="domain" description="ABC transmembrane type-1" evidence="9">
    <location>
        <begin position="38"/>
        <end position="238"/>
    </location>
</feature>
<dbReference type="InterPro" id="IPR035906">
    <property type="entry name" value="MetI-like_sf"/>
</dbReference>
<dbReference type="NCBIfam" id="TIGR01726">
    <property type="entry name" value="HEQRo_perm_3TM"/>
    <property type="match status" value="1"/>
</dbReference>
<dbReference type="InterPro" id="IPR010065">
    <property type="entry name" value="AA_ABC_transptr_permease_3TM"/>
</dbReference>
<evidence type="ECO:0000256" key="8">
    <source>
        <dbReference type="RuleBase" id="RU363032"/>
    </source>
</evidence>
<dbReference type="GO" id="GO:0043190">
    <property type="term" value="C:ATP-binding cassette (ABC) transporter complex"/>
    <property type="evidence" value="ECO:0007669"/>
    <property type="project" value="InterPro"/>
</dbReference>
<organism evidence="10 11">
    <name type="scientific">Bradyrhizobium brasilense</name>
    <dbReference type="NCBI Taxonomy" id="1419277"/>
    <lineage>
        <taxon>Bacteria</taxon>
        <taxon>Pseudomonadati</taxon>
        <taxon>Pseudomonadota</taxon>
        <taxon>Alphaproteobacteria</taxon>
        <taxon>Hyphomicrobiales</taxon>
        <taxon>Nitrobacteraceae</taxon>
        <taxon>Bradyrhizobium</taxon>
    </lineage>
</organism>
<proteinExistence type="inferred from homology"/>
<dbReference type="InterPro" id="IPR043429">
    <property type="entry name" value="ArtM/GltK/GlnP/TcyL/YhdX-like"/>
</dbReference>
<keyword evidence="3 8" id="KW-0813">Transport</keyword>
<feature type="transmembrane region" description="Helical" evidence="8">
    <location>
        <begin position="116"/>
        <end position="135"/>
    </location>
</feature>
<keyword evidence="4" id="KW-1003">Cell membrane</keyword>
<dbReference type="GO" id="GO:0006865">
    <property type="term" value="P:amino acid transport"/>
    <property type="evidence" value="ECO:0007669"/>
    <property type="project" value="TreeGrafter"/>
</dbReference>
<sequence>MPSVVVVRHPIVRFAMFTVLLEKTVDGQRYIDWLVSGLGWTLALALFGWCIAFAIGVIVGIGRTVQNPFFRALARLYVEIFRNIPVLVQMFLWYFVLPELLPTTMGDWIKQIPPPWGSFFPALWCLGLYTAARIAEQVRAGIEALPNGQGEAAAALGLSGYLTYRHIILPQALRLIVPSLTSEVMGIYKNTSVALTIGLMELTAQARQISDATFQTFTAFGAATLIYLALALIAYQTMMLIDKAVRIPGTAPGREAVRSDFDDMKLESPLPGSMEVVK</sequence>
<evidence type="ECO:0000256" key="1">
    <source>
        <dbReference type="ARBA" id="ARBA00004429"/>
    </source>
</evidence>
<evidence type="ECO:0000256" key="4">
    <source>
        <dbReference type="ARBA" id="ARBA00022475"/>
    </source>
</evidence>
<gene>
    <name evidence="10" type="ORF">SAMN05216337_105434</name>
</gene>
<dbReference type="Proteomes" id="UP000199245">
    <property type="component" value="Unassembled WGS sequence"/>
</dbReference>
<evidence type="ECO:0000256" key="2">
    <source>
        <dbReference type="ARBA" id="ARBA00010072"/>
    </source>
</evidence>
<name>A0A1G7KU42_9BRAD</name>
<dbReference type="GO" id="GO:0022857">
    <property type="term" value="F:transmembrane transporter activity"/>
    <property type="evidence" value="ECO:0007669"/>
    <property type="project" value="InterPro"/>
</dbReference>
<keyword evidence="7 8" id="KW-0472">Membrane</keyword>
<evidence type="ECO:0000313" key="10">
    <source>
        <dbReference type="EMBL" id="SDF40616.1"/>
    </source>
</evidence>
<feature type="transmembrane region" description="Helical" evidence="8">
    <location>
        <begin position="38"/>
        <end position="61"/>
    </location>
</feature>
<evidence type="ECO:0000313" key="11">
    <source>
        <dbReference type="Proteomes" id="UP000199245"/>
    </source>
</evidence>
<evidence type="ECO:0000256" key="7">
    <source>
        <dbReference type="ARBA" id="ARBA00023136"/>
    </source>
</evidence>
<dbReference type="CDD" id="cd06261">
    <property type="entry name" value="TM_PBP2"/>
    <property type="match status" value="1"/>
</dbReference>
<dbReference type="AlphaFoldDB" id="A0A1G7KU42"/>
<comment type="subcellular location">
    <subcellularLocation>
        <location evidence="1">Cell inner membrane</location>
        <topology evidence="1">Multi-pass membrane protein</topology>
    </subcellularLocation>
    <subcellularLocation>
        <location evidence="8">Cell membrane</location>
        <topology evidence="8">Multi-pass membrane protein</topology>
    </subcellularLocation>
</comment>
<dbReference type="SUPFAM" id="SSF161098">
    <property type="entry name" value="MetI-like"/>
    <property type="match status" value="1"/>
</dbReference>
<dbReference type="Pfam" id="PF00528">
    <property type="entry name" value="BPD_transp_1"/>
    <property type="match status" value="1"/>
</dbReference>
<feature type="transmembrane region" description="Helical" evidence="8">
    <location>
        <begin position="73"/>
        <end position="96"/>
    </location>
</feature>
<dbReference type="Gene3D" id="1.10.3720.10">
    <property type="entry name" value="MetI-like"/>
    <property type="match status" value="1"/>
</dbReference>